<protein>
    <submittedName>
        <fullName evidence="1">Uncharacterized protein</fullName>
    </submittedName>
</protein>
<dbReference type="STRING" id="1245471.PCA10_16160"/>
<name>S6ANZ5_METRE</name>
<keyword evidence="2" id="KW-1185">Reference proteome</keyword>
<sequence>MLFVGWVELAKPMRKALMGIASLNPSYVTASRSEFIRDEIGAVALSPLKSLLQVPGRTDGAPYGFSTWSSIRRLRSNQPSR</sequence>
<dbReference type="AlphaFoldDB" id="S6ANZ5"/>
<evidence type="ECO:0000313" key="1">
    <source>
        <dbReference type="EMBL" id="BAN47348.1"/>
    </source>
</evidence>
<proteinExistence type="predicted"/>
<dbReference type="KEGG" id="pre:PCA10_16160"/>
<accession>S6ANZ5</accession>
<reference evidence="1 2" key="1">
    <citation type="journal article" date="2013" name="Genome Announc.">
        <title>Complete Genome Sequence of the Carbazole Degrader Pseudomonas resinovorans Strain CA10 (NBRC 106553).</title>
        <authorList>
            <person name="Shintani M."/>
            <person name="Hosoyama A."/>
            <person name="Ohji S."/>
            <person name="Tsuchikane K."/>
            <person name="Takarada H."/>
            <person name="Yamazoe A."/>
            <person name="Fujita N."/>
            <person name="Nojiri H."/>
        </authorList>
    </citation>
    <scope>NUCLEOTIDE SEQUENCE [LARGE SCALE GENOMIC DNA]</scope>
    <source>
        <strain evidence="1 2">NBRC 106553</strain>
    </source>
</reference>
<gene>
    <name evidence="1" type="ORF">PCA10_16160</name>
</gene>
<dbReference type="Proteomes" id="UP000015503">
    <property type="component" value="Chromosome"/>
</dbReference>
<dbReference type="EMBL" id="AP013068">
    <property type="protein sequence ID" value="BAN47348.1"/>
    <property type="molecule type" value="Genomic_DNA"/>
</dbReference>
<evidence type="ECO:0000313" key="2">
    <source>
        <dbReference type="Proteomes" id="UP000015503"/>
    </source>
</evidence>
<dbReference type="HOGENOM" id="CLU_2571209_0_0_6"/>
<organism evidence="1 2">
    <name type="scientific">Metapseudomonas resinovorans NBRC 106553</name>
    <dbReference type="NCBI Taxonomy" id="1245471"/>
    <lineage>
        <taxon>Bacteria</taxon>
        <taxon>Pseudomonadati</taxon>
        <taxon>Pseudomonadota</taxon>
        <taxon>Gammaproteobacteria</taxon>
        <taxon>Pseudomonadales</taxon>
        <taxon>Pseudomonadaceae</taxon>
        <taxon>Metapseudomonas</taxon>
    </lineage>
</organism>